<feature type="region of interest" description="Disordered" evidence="20">
    <location>
        <begin position="456"/>
        <end position="509"/>
    </location>
</feature>
<dbReference type="InterPro" id="IPR024107">
    <property type="entry name" value="Tyr-tRNA-ligase_bac_1"/>
</dbReference>
<dbReference type="Gene3D" id="1.10.240.10">
    <property type="entry name" value="Tyrosyl-Transfer RNA Synthetase"/>
    <property type="match status" value="1"/>
</dbReference>
<evidence type="ECO:0000313" key="24">
    <source>
        <dbReference type="Proteomes" id="UP000683360"/>
    </source>
</evidence>
<dbReference type="InterPro" id="IPR001412">
    <property type="entry name" value="aa-tRNA-synth_I_CS"/>
</dbReference>
<dbReference type="GO" id="GO:0005829">
    <property type="term" value="C:cytosol"/>
    <property type="evidence" value="ECO:0007669"/>
    <property type="project" value="TreeGrafter"/>
</dbReference>
<evidence type="ECO:0000256" key="7">
    <source>
        <dbReference type="ARBA" id="ARBA00022679"/>
    </source>
</evidence>
<dbReference type="PANTHER" id="PTHR11766:SF0">
    <property type="entry name" value="TYROSINE--TRNA LIGASE, MITOCHONDRIAL"/>
    <property type="match status" value="1"/>
</dbReference>
<proteinExistence type="inferred from homology"/>
<dbReference type="GO" id="GO:0006383">
    <property type="term" value="P:transcription by RNA polymerase III"/>
    <property type="evidence" value="ECO:0007669"/>
    <property type="project" value="InterPro"/>
</dbReference>
<evidence type="ECO:0000256" key="12">
    <source>
        <dbReference type="ARBA" id="ARBA00022917"/>
    </source>
</evidence>
<dbReference type="GO" id="GO:0006437">
    <property type="term" value="P:tyrosyl-tRNA aminoacylation"/>
    <property type="evidence" value="ECO:0007669"/>
    <property type="project" value="InterPro"/>
</dbReference>
<dbReference type="GO" id="GO:0006508">
    <property type="term" value="P:proteolysis"/>
    <property type="evidence" value="ECO:0007669"/>
    <property type="project" value="InterPro"/>
</dbReference>
<evidence type="ECO:0000256" key="19">
    <source>
        <dbReference type="RuleBase" id="RU361234"/>
    </source>
</evidence>
<dbReference type="Gene3D" id="3.10.290.10">
    <property type="entry name" value="RNA-binding S4 domain"/>
    <property type="match status" value="1"/>
</dbReference>
<evidence type="ECO:0000256" key="15">
    <source>
        <dbReference type="ARBA" id="ARBA00023146"/>
    </source>
</evidence>
<evidence type="ECO:0000256" key="17">
    <source>
        <dbReference type="PROSITE-ProRule" id="PRU00182"/>
    </source>
</evidence>
<feature type="compositionally biased region" description="Basic and acidic residues" evidence="20">
    <location>
        <begin position="463"/>
        <end position="476"/>
    </location>
</feature>
<comment type="subcellular location">
    <subcellularLocation>
        <location evidence="2">Mitochondrion matrix</location>
    </subcellularLocation>
</comment>
<gene>
    <name evidence="23" type="ORF">MEDL_60490</name>
</gene>
<evidence type="ECO:0000256" key="8">
    <source>
        <dbReference type="ARBA" id="ARBA00022741"/>
    </source>
</evidence>
<dbReference type="InterPro" id="IPR017441">
    <property type="entry name" value="Protein_kinase_ATP_BS"/>
</dbReference>
<feature type="compositionally biased region" description="Low complexity" evidence="20">
    <location>
        <begin position="623"/>
        <end position="633"/>
    </location>
</feature>
<dbReference type="SUPFAM" id="SSF55174">
    <property type="entry name" value="Alpha-L RNA-binding motif"/>
    <property type="match status" value="1"/>
</dbReference>
<dbReference type="SMART" id="SM00220">
    <property type="entry name" value="S_TKc"/>
    <property type="match status" value="1"/>
</dbReference>
<comment type="function">
    <text evidence="1">Catalyzes the attachment of tyrosine to tRNA(Tyr) in a two-step reaction: tyrosine is first activated by ATP to form Tyr-AMP and then transferred to the acceptor end of tRNA(Tyr).</text>
</comment>
<dbReference type="PROSITE" id="PS00108">
    <property type="entry name" value="PROTEIN_KINASE_ST"/>
    <property type="match status" value="1"/>
</dbReference>
<evidence type="ECO:0000259" key="21">
    <source>
        <dbReference type="PROSITE" id="PS50011"/>
    </source>
</evidence>
<evidence type="ECO:0000256" key="1">
    <source>
        <dbReference type="ARBA" id="ARBA00002025"/>
    </source>
</evidence>
<dbReference type="InterPro" id="IPR000719">
    <property type="entry name" value="Prot_kinase_dom"/>
</dbReference>
<dbReference type="InterPro" id="IPR001309">
    <property type="entry name" value="Pept_C14_p20"/>
</dbReference>
<keyword evidence="24" id="KW-1185">Reference proteome</keyword>
<dbReference type="EC" id="6.1.1.1" evidence="19"/>
<comment type="caution">
    <text evidence="23">The sequence shown here is derived from an EMBL/GenBank/DDBJ whole genome shotgun (WGS) entry which is preliminary data.</text>
</comment>
<dbReference type="GO" id="GO:0005524">
    <property type="term" value="F:ATP binding"/>
    <property type="evidence" value="ECO:0007669"/>
    <property type="project" value="UniProtKB-UniRule"/>
</dbReference>
<dbReference type="PROSITE" id="PS00107">
    <property type="entry name" value="PROTEIN_KINASE_ATP"/>
    <property type="match status" value="1"/>
</dbReference>
<dbReference type="InterPro" id="IPR007811">
    <property type="entry name" value="RPC4"/>
</dbReference>
<feature type="domain" description="Caspase family p20" evidence="22">
    <location>
        <begin position="275"/>
        <end position="364"/>
    </location>
</feature>
<dbReference type="Gene3D" id="3.40.50.620">
    <property type="entry name" value="HUPs"/>
    <property type="match status" value="1"/>
</dbReference>
<dbReference type="InterPro" id="IPR008271">
    <property type="entry name" value="Ser/Thr_kinase_AS"/>
</dbReference>
<reference evidence="23" key="1">
    <citation type="submission" date="2021-03" db="EMBL/GenBank/DDBJ databases">
        <authorList>
            <person name="Bekaert M."/>
        </authorList>
    </citation>
    <scope>NUCLEOTIDE SEQUENCE</scope>
</reference>
<dbReference type="FunFam" id="1.10.510.10:FF:000155">
    <property type="entry name" value="Casein kinase I isoform epsilon"/>
    <property type="match status" value="1"/>
</dbReference>
<dbReference type="Pfam" id="PF00579">
    <property type="entry name" value="tRNA-synt_1b"/>
    <property type="match status" value="1"/>
</dbReference>
<sequence>MSLRPHKTSRNTSDLVRQLSQSISIYCGFDPTADSLHIGNLLAIVGLLHCQRGGHQPLCVVGGATALIGDPSGKTTDRQPMSTFDIENNTVALTNQLNHIFANHEEYIWKHQHKKLKPVKVINNAEWYKNENVLDFLSRVGRSFRMSDMLSRESVKSRLRSDEGMNFTEFTYQMFQSYDWLQLYQRYNCIVQIGGNDQLGNMVSGYELIQKCLGKRVFGLTVPLVTSTSGDKLGKTAGNAVWLDYNKTYPFDLYQYFVNLKDTDVENYLKLFTFISDEEIREIMRAHKTNEHQRIPHRKLADQVTLLVHGETGLKEAKRWTEALFDKSGSSLSTLSAKEMKSLFSNVPCTKMIPEAGITLLEACMRCQCFSREVDANRIITDGGVYVNHGRVSNPDTVLLPGTHILANNITLLRIGKKNHYIIEWLGTPLGKGARLPSLKGPRDLTLGGIPKKVFAPTIPARKPAEQKDKKTDQSKQDQASGANRGEGSVGGRFNSKSSSGQTISKTEVQEDTKQVLDFLLRDDFIDSKEKRDKYMEPVHLPLSKLNLKLEEKPVEVKDDPDADEEMVDAHQSLKSKSADGVLEALTKTDSGEMLFFQFPDCMPGNPVNRAQSDEEGKEEETQTQSQTQTQTQRLSDFSEGAVGKLVIRKSGKTQLVIGNITMDVSMGTKCGFLQDVVSIHTTEDSGNLSVLGHIKHRLVFDYDSDMELRVGNKYRLGRKIGSGSFGDIYLGTDISNGEEVAIKLECVKTKHPQLHIESKIYRMMQGGVGIPTIKWCGAEGDYNVMVMELLGPSLEDLFNFCSRKFSLKTVLLLADQLISRIEYIHSKNFIHRDVKPDNFLMGLGKKGNLVYIIDFGLAKKYRDARTHQHIPYRENKNLTGTARYASINTHLGIEQSRRDDMESLGYVFMYFLRGSLPWQGLKAATKRQKYERISEKKMSTPIEELCKGFPSEFATYLNFCRSLRFDDKPDYSYLRQLFRNLFHRQGFTYDYVFDWNMLKFGGRNNDDSDRGKIGSSARPVHGTAGGSRMKNDQMPVTAATPPGDYDNARGSTTPRTRDRMPTRLSLSTSRAEATDGETRLATPSSGGRISFKASGLPIPVGNDSAKLRRIIQDSNRPQQLKQKPS</sequence>
<dbReference type="FunFam" id="1.10.240.10:FF:000001">
    <property type="entry name" value="Tyrosine--tRNA ligase"/>
    <property type="match status" value="1"/>
</dbReference>
<dbReference type="GO" id="GO:0004831">
    <property type="term" value="F:tyrosine-tRNA ligase activity"/>
    <property type="evidence" value="ECO:0007669"/>
    <property type="project" value="UniProtKB-EC"/>
</dbReference>
<keyword evidence="15 19" id="KW-0030">Aminoacyl-tRNA synthetase</keyword>
<dbReference type="AlphaFoldDB" id="A0A8S3URK9"/>
<evidence type="ECO:0000256" key="13">
    <source>
        <dbReference type="ARBA" id="ARBA00022946"/>
    </source>
</evidence>
<dbReference type="HAMAP" id="MF_02006">
    <property type="entry name" value="Tyr_tRNA_synth_type1"/>
    <property type="match status" value="1"/>
</dbReference>
<dbReference type="Gene3D" id="1.10.510.10">
    <property type="entry name" value="Transferase(Phosphotransferase) domain 1"/>
    <property type="match status" value="1"/>
</dbReference>
<dbReference type="PRINTS" id="PR01040">
    <property type="entry name" value="TRNASYNTHTYR"/>
</dbReference>
<dbReference type="CDD" id="cd14125">
    <property type="entry name" value="STKc_CK1_delta_epsilon"/>
    <property type="match status" value="1"/>
</dbReference>
<keyword evidence="12 19" id="KW-0648">Protein biosynthesis</keyword>
<dbReference type="Proteomes" id="UP000683360">
    <property type="component" value="Unassembled WGS sequence"/>
</dbReference>
<comment type="subunit">
    <text evidence="4">Homodimer.</text>
</comment>
<evidence type="ECO:0000256" key="2">
    <source>
        <dbReference type="ARBA" id="ARBA00004305"/>
    </source>
</evidence>
<evidence type="ECO:0000256" key="9">
    <source>
        <dbReference type="ARBA" id="ARBA00022777"/>
    </source>
</evidence>
<evidence type="ECO:0000256" key="10">
    <source>
        <dbReference type="ARBA" id="ARBA00022840"/>
    </source>
</evidence>
<dbReference type="NCBIfam" id="TIGR00234">
    <property type="entry name" value="tyrS"/>
    <property type="match status" value="1"/>
</dbReference>
<keyword evidence="9" id="KW-0418">Kinase</keyword>
<dbReference type="GO" id="GO:0005666">
    <property type="term" value="C:RNA polymerase III complex"/>
    <property type="evidence" value="ECO:0007669"/>
    <property type="project" value="InterPro"/>
</dbReference>
<evidence type="ECO:0000256" key="18">
    <source>
        <dbReference type="PROSITE-ProRule" id="PRU10141"/>
    </source>
</evidence>
<keyword evidence="14" id="KW-0496">Mitochondrion</keyword>
<dbReference type="PROSITE" id="PS50011">
    <property type="entry name" value="PROTEIN_KINASE_DOM"/>
    <property type="match status" value="1"/>
</dbReference>
<feature type="binding site" evidence="18">
    <location>
        <position position="744"/>
    </location>
    <ligand>
        <name>ATP</name>
        <dbReference type="ChEBI" id="CHEBI:30616"/>
    </ligand>
</feature>
<dbReference type="EMBL" id="CAJPWZ010002950">
    <property type="protein sequence ID" value="CAG2248735.1"/>
    <property type="molecule type" value="Genomic_DNA"/>
</dbReference>
<keyword evidence="7 23" id="KW-0808">Transferase</keyword>
<evidence type="ECO:0000256" key="14">
    <source>
        <dbReference type="ARBA" id="ARBA00023128"/>
    </source>
</evidence>
<protein>
    <recommendedName>
        <fullName evidence="19">Tyrosine--tRNA ligase</fullName>
        <ecNumber evidence="19">6.1.1.1</ecNumber>
    </recommendedName>
    <alternativeName>
        <fullName evidence="19">Tyrosyl-tRNA synthetase</fullName>
    </alternativeName>
</protein>
<evidence type="ECO:0000256" key="3">
    <source>
        <dbReference type="ARBA" id="ARBA00005594"/>
    </source>
</evidence>
<dbReference type="FunFam" id="3.30.200.20:FF:000538">
    <property type="entry name" value="Putative Casein kinase I"/>
    <property type="match status" value="1"/>
</dbReference>
<dbReference type="SUPFAM" id="SSF56112">
    <property type="entry name" value="Protein kinase-like (PK-like)"/>
    <property type="match status" value="1"/>
</dbReference>
<evidence type="ECO:0000256" key="20">
    <source>
        <dbReference type="SAM" id="MobiDB-lite"/>
    </source>
</evidence>
<dbReference type="FunFam" id="3.10.290.10:FF:000017">
    <property type="entry name" value="Tyrosine--tRNA ligase"/>
    <property type="match status" value="1"/>
</dbReference>
<keyword evidence="11 17" id="KW-0694">RNA-binding</keyword>
<dbReference type="InterPro" id="IPR054608">
    <property type="entry name" value="SYY-like_C"/>
</dbReference>
<dbReference type="InterPro" id="IPR024088">
    <property type="entry name" value="Tyr-tRNA-ligase_bac-type"/>
</dbReference>
<evidence type="ECO:0000256" key="16">
    <source>
        <dbReference type="ARBA" id="ARBA00048248"/>
    </source>
</evidence>
<dbReference type="InterPro" id="IPR036986">
    <property type="entry name" value="S4_RNA-bd_sf"/>
</dbReference>
<keyword evidence="5" id="KW-0723">Serine/threonine-protein kinase</keyword>
<evidence type="ECO:0000259" key="22">
    <source>
        <dbReference type="PROSITE" id="PS50208"/>
    </source>
</evidence>
<feature type="compositionally biased region" description="Polar residues" evidence="20">
    <location>
        <begin position="495"/>
        <end position="507"/>
    </location>
</feature>
<name>A0A8S3URK9_MYTED</name>
<feature type="region of interest" description="Disordered" evidence="20">
    <location>
        <begin position="1007"/>
        <end position="1102"/>
    </location>
</feature>
<dbReference type="GO" id="GO:0005759">
    <property type="term" value="C:mitochondrial matrix"/>
    <property type="evidence" value="ECO:0007669"/>
    <property type="project" value="UniProtKB-SubCell"/>
</dbReference>
<dbReference type="Pfam" id="PF00069">
    <property type="entry name" value="Pkinase"/>
    <property type="match status" value="1"/>
</dbReference>
<evidence type="ECO:0000313" key="23">
    <source>
        <dbReference type="EMBL" id="CAG2248735.1"/>
    </source>
</evidence>
<dbReference type="CDD" id="cd00805">
    <property type="entry name" value="TyrRS_core"/>
    <property type="match status" value="1"/>
</dbReference>
<dbReference type="GO" id="GO:0003723">
    <property type="term" value="F:RNA binding"/>
    <property type="evidence" value="ECO:0007669"/>
    <property type="project" value="UniProtKB-KW"/>
</dbReference>
<dbReference type="PROSITE" id="PS50889">
    <property type="entry name" value="S4"/>
    <property type="match status" value="1"/>
</dbReference>
<comment type="catalytic activity">
    <reaction evidence="16 19">
        <text>tRNA(Tyr) + L-tyrosine + ATP = L-tyrosyl-tRNA(Tyr) + AMP + diphosphate + H(+)</text>
        <dbReference type="Rhea" id="RHEA:10220"/>
        <dbReference type="Rhea" id="RHEA-COMP:9706"/>
        <dbReference type="Rhea" id="RHEA-COMP:9707"/>
        <dbReference type="ChEBI" id="CHEBI:15378"/>
        <dbReference type="ChEBI" id="CHEBI:30616"/>
        <dbReference type="ChEBI" id="CHEBI:33019"/>
        <dbReference type="ChEBI" id="CHEBI:58315"/>
        <dbReference type="ChEBI" id="CHEBI:78442"/>
        <dbReference type="ChEBI" id="CHEBI:78536"/>
        <dbReference type="ChEBI" id="CHEBI:456215"/>
        <dbReference type="EC" id="6.1.1.1"/>
    </reaction>
</comment>
<dbReference type="PROSITE" id="PS50208">
    <property type="entry name" value="CASPASE_P20"/>
    <property type="match status" value="1"/>
</dbReference>
<keyword evidence="8 18" id="KW-0547">Nucleotide-binding</keyword>
<dbReference type="InterPro" id="IPR002305">
    <property type="entry name" value="aa-tRNA-synth_Ic"/>
</dbReference>
<dbReference type="InterPro" id="IPR014729">
    <property type="entry name" value="Rossmann-like_a/b/a_fold"/>
</dbReference>
<comment type="similarity">
    <text evidence="3 19">Belongs to the class-I aminoacyl-tRNA synthetase family.</text>
</comment>
<dbReference type="InterPro" id="IPR002307">
    <property type="entry name" value="Tyr-tRNA-ligase"/>
</dbReference>
<feature type="region of interest" description="Disordered" evidence="20">
    <location>
        <begin position="602"/>
        <end position="636"/>
    </location>
</feature>
<dbReference type="PANTHER" id="PTHR11766">
    <property type="entry name" value="TYROSYL-TRNA SYNTHETASE"/>
    <property type="match status" value="1"/>
</dbReference>
<dbReference type="Pfam" id="PF22421">
    <property type="entry name" value="SYY_C-terminal"/>
    <property type="match status" value="1"/>
</dbReference>
<evidence type="ECO:0000256" key="4">
    <source>
        <dbReference type="ARBA" id="ARBA00011738"/>
    </source>
</evidence>
<evidence type="ECO:0000256" key="6">
    <source>
        <dbReference type="ARBA" id="ARBA00022598"/>
    </source>
</evidence>
<evidence type="ECO:0000256" key="5">
    <source>
        <dbReference type="ARBA" id="ARBA00022527"/>
    </source>
</evidence>
<dbReference type="FunFam" id="3.40.50.620:FF:000107">
    <property type="entry name" value="Tyrosine--tRNA ligase"/>
    <property type="match status" value="1"/>
</dbReference>
<dbReference type="SUPFAM" id="SSF52374">
    <property type="entry name" value="Nucleotidylyl transferase"/>
    <property type="match status" value="1"/>
</dbReference>
<feature type="domain" description="Protein kinase" evidence="21">
    <location>
        <begin position="715"/>
        <end position="983"/>
    </location>
</feature>
<dbReference type="GO" id="GO:0003677">
    <property type="term" value="F:DNA binding"/>
    <property type="evidence" value="ECO:0007669"/>
    <property type="project" value="InterPro"/>
</dbReference>
<accession>A0A8S3URK9</accession>
<organism evidence="23 24">
    <name type="scientific">Mytilus edulis</name>
    <name type="common">Blue mussel</name>
    <dbReference type="NCBI Taxonomy" id="6550"/>
    <lineage>
        <taxon>Eukaryota</taxon>
        <taxon>Metazoa</taxon>
        <taxon>Spiralia</taxon>
        <taxon>Lophotrochozoa</taxon>
        <taxon>Mollusca</taxon>
        <taxon>Bivalvia</taxon>
        <taxon>Autobranchia</taxon>
        <taxon>Pteriomorphia</taxon>
        <taxon>Mytilida</taxon>
        <taxon>Mytiloidea</taxon>
        <taxon>Mytilidae</taxon>
        <taxon>Mytilinae</taxon>
        <taxon>Mytilus</taxon>
    </lineage>
</organism>
<evidence type="ECO:0000256" key="11">
    <source>
        <dbReference type="ARBA" id="ARBA00022884"/>
    </source>
</evidence>
<keyword evidence="6 19" id="KW-0436">Ligase</keyword>
<keyword evidence="13" id="KW-0809">Transit peptide</keyword>
<dbReference type="InterPro" id="IPR011009">
    <property type="entry name" value="Kinase-like_dom_sf"/>
</dbReference>
<keyword evidence="10 18" id="KW-0067">ATP-binding</keyword>
<dbReference type="GO" id="GO:0004197">
    <property type="term" value="F:cysteine-type endopeptidase activity"/>
    <property type="evidence" value="ECO:0007669"/>
    <property type="project" value="InterPro"/>
</dbReference>
<dbReference type="PROSITE" id="PS00178">
    <property type="entry name" value="AA_TRNA_LIGASE_I"/>
    <property type="match status" value="1"/>
</dbReference>
<dbReference type="Pfam" id="PF05132">
    <property type="entry name" value="RNA_pol_Rpc4"/>
    <property type="match status" value="1"/>
</dbReference>
<dbReference type="OrthoDB" id="337870at2759"/>
<dbReference type="GO" id="GO:0004674">
    <property type="term" value="F:protein serine/threonine kinase activity"/>
    <property type="evidence" value="ECO:0007669"/>
    <property type="project" value="UniProtKB-KW"/>
</dbReference>